<evidence type="ECO:0000256" key="1">
    <source>
        <dbReference type="ARBA" id="ARBA00000085"/>
    </source>
</evidence>
<proteinExistence type="predicted"/>
<dbReference type="PROSITE" id="PS50042">
    <property type="entry name" value="CNMP_BINDING_3"/>
    <property type="match status" value="1"/>
</dbReference>
<evidence type="ECO:0000313" key="9">
    <source>
        <dbReference type="Proteomes" id="UP000007882"/>
    </source>
</evidence>
<organism evidence="8 9">
    <name type="scientific">Actinoplanes missouriensis (strain ATCC 14538 / DSM 43046 / CBS 188.64 / JCM 3121 / NBRC 102363 / NCIMB 12654 / NRRL B-3342 / UNCC 431)</name>
    <dbReference type="NCBI Taxonomy" id="512565"/>
    <lineage>
        <taxon>Bacteria</taxon>
        <taxon>Bacillati</taxon>
        <taxon>Actinomycetota</taxon>
        <taxon>Actinomycetes</taxon>
        <taxon>Micromonosporales</taxon>
        <taxon>Micromonosporaceae</taxon>
        <taxon>Actinoplanes</taxon>
    </lineage>
</organism>
<dbReference type="InterPro" id="IPR004358">
    <property type="entry name" value="Sig_transdc_His_kin-like_C"/>
</dbReference>
<dbReference type="PANTHER" id="PTHR43065:SF48">
    <property type="entry name" value="HISTIDINE KINASE"/>
    <property type="match status" value="1"/>
</dbReference>
<gene>
    <name evidence="8" type="ordered locus">AMIS_66020</name>
</gene>
<evidence type="ECO:0000313" key="8">
    <source>
        <dbReference type="EMBL" id="BAL91822.1"/>
    </source>
</evidence>
<evidence type="ECO:0000256" key="2">
    <source>
        <dbReference type="ARBA" id="ARBA00012438"/>
    </source>
</evidence>
<keyword evidence="3 8" id="KW-0808">Transferase</keyword>
<evidence type="ECO:0000256" key="5">
    <source>
        <dbReference type="SAM" id="MobiDB-lite"/>
    </source>
</evidence>
<dbReference type="GO" id="GO:0004673">
    <property type="term" value="F:protein histidine kinase activity"/>
    <property type="evidence" value="ECO:0007669"/>
    <property type="project" value="UniProtKB-EC"/>
</dbReference>
<dbReference type="CDD" id="cd00038">
    <property type="entry name" value="CAP_ED"/>
    <property type="match status" value="1"/>
</dbReference>
<name>I0HFN5_ACTM4</name>
<feature type="region of interest" description="Disordered" evidence="5">
    <location>
        <begin position="291"/>
        <end position="332"/>
    </location>
</feature>
<protein>
    <recommendedName>
        <fullName evidence="2">histidine kinase</fullName>
        <ecNumber evidence="2">2.7.13.3</ecNumber>
    </recommendedName>
</protein>
<keyword evidence="3 8" id="KW-0418">Kinase</keyword>
<evidence type="ECO:0000259" key="6">
    <source>
        <dbReference type="PROSITE" id="PS50042"/>
    </source>
</evidence>
<dbReference type="EMBL" id="AP012319">
    <property type="protein sequence ID" value="BAL91822.1"/>
    <property type="molecule type" value="Genomic_DNA"/>
</dbReference>
<dbReference type="SMART" id="SM00100">
    <property type="entry name" value="cNMP"/>
    <property type="match status" value="1"/>
</dbReference>
<dbReference type="SUPFAM" id="SSF51206">
    <property type="entry name" value="cAMP-binding domain-like"/>
    <property type="match status" value="1"/>
</dbReference>
<dbReference type="eggNOG" id="COG4191">
    <property type="taxonomic scope" value="Bacteria"/>
</dbReference>
<dbReference type="EC" id="2.7.13.3" evidence="2"/>
<dbReference type="Pfam" id="PF02518">
    <property type="entry name" value="HATPase_c"/>
    <property type="match status" value="1"/>
</dbReference>
<dbReference type="Proteomes" id="UP000007882">
    <property type="component" value="Chromosome"/>
</dbReference>
<dbReference type="Gene3D" id="2.60.120.10">
    <property type="entry name" value="Jelly Rolls"/>
    <property type="match status" value="1"/>
</dbReference>
<dbReference type="InterPro" id="IPR005467">
    <property type="entry name" value="His_kinase_dom"/>
</dbReference>
<dbReference type="GO" id="GO:0000160">
    <property type="term" value="P:phosphorelay signal transduction system"/>
    <property type="evidence" value="ECO:0007669"/>
    <property type="project" value="UniProtKB-KW"/>
</dbReference>
<dbReference type="HOGENOM" id="CLU_000445_114_81_11"/>
<dbReference type="Gene3D" id="1.10.287.130">
    <property type="match status" value="1"/>
</dbReference>
<dbReference type="SUPFAM" id="SSF55874">
    <property type="entry name" value="ATPase domain of HSP90 chaperone/DNA topoisomerase II/histidine kinase"/>
    <property type="match status" value="1"/>
</dbReference>
<feature type="compositionally biased region" description="Low complexity" evidence="5">
    <location>
        <begin position="291"/>
        <end position="324"/>
    </location>
</feature>
<dbReference type="OrthoDB" id="1931120at2"/>
<sequence>MTTETEEIRLEPCEPGALTPEELRTLFLFEKLTGDQLTWLAEHGCTMRVPAGGLVLREGDPAESFFVLLSGTVALTRRVGQDEVQTTRTEQRGVYMGATQAYLRDDGVPRKYMASMRALSDSEFFMLSAEDFGWMMREWFPMAIHLLEGLTLGMRSTQAAIGERQRLAALGALSAGLMHELNNPAAAAARATGALRQRVAAMRMKLGKLAAGKVAPERLTALLELQEEVIERAAKAPVLTAMQTADLEDELGDWMEERKITGAWDVAPVFAQGGIDTACLSEIEQRLAPQAAGSQAAGSQTAGSRAAGSQAAGSQAGGSQAAGPQAGGLHAGEPQATVGELLDQAIHWIGYALETEQLMTDIEDATGRVSSLVSAAKQYSHLDRAAHQWIDVHGGLDSTLVMLSHKVGEGVRVVKEYDRTLPQIPAHPAELNQVWTNLIDNAVHAMGGQGTLTIRTYREDEHVVVSVADTGPGMPPEVRKRVFEPFFTTKPVGEGTGLGLDISYRIVVNGHGGDISVESQPGDTKFLVRLPLAEPASA</sequence>
<dbReference type="SMART" id="SM00387">
    <property type="entry name" value="HATPase_c"/>
    <property type="match status" value="1"/>
</dbReference>
<dbReference type="InterPro" id="IPR014710">
    <property type="entry name" value="RmlC-like_jellyroll"/>
</dbReference>
<accession>I0HFN5</accession>
<dbReference type="KEGG" id="ams:AMIS_66020"/>
<dbReference type="PATRIC" id="fig|512565.3.peg.6605"/>
<evidence type="ECO:0000259" key="7">
    <source>
        <dbReference type="PROSITE" id="PS50109"/>
    </source>
</evidence>
<keyword evidence="4" id="KW-0902">Two-component regulatory system</keyword>
<keyword evidence="9" id="KW-1185">Reference proteome</keyword>
<evidence type="ECO:0000256" key="4">
    <source>
        <dbReference type="ARBA" id="ARBA00023012"/>
    </source>
</evidence>
<dbReference type="STRING" id="512565.AMIS_66020"/>
<evidence type="ECO:0000256" key="3">
    <source>
        <dbReference type="ARBA" id="ARBA00022777"/>
    </source>
</evidence>
<dbReference type="InterPro" id="IPR000595">
    <property type="entry name" value="cNMP-bd_dom"/>
</dbReference>
<dbReference type="RefSeq" id="WP_014446707.1">
    <property type="nucleotide sequence ID" value="NC_017093.1"/>
</dbReference>
<feature type="domain" description="Histidine kinase" evidence="7">
    <location>
        <begin position="354"/>
        <end position="534"/>
    </location>
</feature>
<dbReference type="Pfam" id="PF00027">
    <property type="entry name" value="cNMP_binding"/>
    <property type="match status" value="1"/>
</dbReference>
<dbReference type="Gene3D" id="3.30.565.10">
    <property type="entry name" value="Histidine kinase-like ATPase, C-terminal domain"/>
    <property type="match status" value="1"/>
</dbReference>
<dbReference type="InterPro" id="IPR018490">
    <property type="entry name" value="cNMP-bd_dom_sf"/>
</dbReference>
<reference evidence="8 9" key="1">
    <citation type="submission" date="2012-02" db="EMBL/GenBank/DDBJ databases">
        <title>Complete genome sequence of Actinoplanes missouriensis 431 (= NBRC 102363).</title>
        <authorList>
            <person name="Ohnishi Y."/>
            <person name="Ishikawa J."/>
            <person name="Sekine M."/>
            <person name="Hosoyama A."/>
            <person name="Harada T."/>
            <person name="Narita H."/>
            <person name="Hata T."/>
            <person name="Konno Y."/>
            <person name="Tutikane K."/>
            <person name="Fujita N."/>
            <person name="Horinouchi S."/>
            <person name="Hayakawa M."/>
        </authorList>
    </citation>
    <scope>NUCLEOTIDE SEQUENCE [LARGE SCALE GENOMIC DNA]</scope>
    <source>
        <strain evidence="9">ATCC 14538 / DSM 43046 / CBS 188.64 / JCM 3121 / NBRC 102363 / NCIMB 12654 / NRRL B-3342 / UNCC 431</strain>
    </source>
</reference>
<comment type="catalytic activity">
    <reaction evidence="1">
        <text>ATP + protein L-histidine = ADP + protein N-phospho-L-histidine.</text>
        <dbReference type="EC" id="2.7.13.3"/>
    </reaction>
</comment>
<dbReference type="PANTHER" id="PTHR43065">
    <property type="entry name" value="SENSOR HISTIDINE KINASE"/>
    <property type="match status" value="1"/>
</dbReference>
<dbReference type="PRINTS" id="PR00344">
    <property type="entry name" value="BCTRLSENSOR"/>
</dbReference>
<dbReference type="AlphaFoldDB" id="I0HFN5"/>
<dbReference type="InterPro" id="IPR003594">
    <property type="entry name" value="HATPase_dom"/>
</dbReference>
<dbReference type="InterPro" id="IPR036890">
    <property type="entry name" value="HATPase_C_sf"/>
</dbReference>
<dbReference type="PROSITE" id="PS50109">
    <property type="entry name" value="HIS_KIN"/>
    <property type="match status" value="1"/>
</dbReference>
<feature type="domain" description="Cyclic nucleotide-binding" evidence="6">
    <location>
        <begin position="28"/>
        <end position="132"/>
    </location>
</feature>